<organism evidence="3 4">
    <name type="scientific">bacterium (Candidatus Ratteibacteria) CG23_combo_of_CG06-09_8_20_14_all_48_7</name>
    <dbReference type="NCBI Taxonomy" id="2014292"/>
    <lineage>
        <taxon>Bacteria</taxon>
        <taxon>Candidatus Ratteibacteria</taxon>
    </lineage>
</organism>
<protein>
    <submittedName>
        <fullName evidence="3">AAA family ATPase</fullName>
    </submittedName>
</protein>
<comment type="caution">
    <text evidence="3">The sequence shown here is derived from an EMBL/GenBank/DDBJ whole genome shotgun (WGS) entry which is preliminary data.</text>
</comment>
<gene>
    <name evidence="3" type="ORF">COX46_00925</name>
</gene>
<dbReference type="AlphaFoldDB" id="A0A2G9YD54"/>
<proteinExistence type="predicted"/>
<evidence type="ECO:0000313" key="4">
    <source>
        <dbReference type="Proteomes" id="UP000230392"/>
    </source>
</evidence>
<feature type="domain" description="DUF4143" evidence="2">
    <location>
        <begin position="181"/>
        <end position="329"/>
    </location>
</feature>
<dbReference type="EMBL" id="PCRF01000041">
    <property type="protein sequence ID" value="PIP16653.1"/>
    <property type="molecule type" value="Genomic_DNA"/>
</dbReference>
<dbReference type="Proteomes" id="UP000230392">
    <property type="component" value="Unassembled WGS sequence"/>
</dbReference>
<dbReference type="InterPro" id="IPR041682">
    <property type="entry name" value="AAA_14"/>
</dbReference>
<reference evidence="3 4" key="1">
    <citation type="submission" date="2017-09" db="EMBL/GenBank/DDBJ databases">
        <title>Depth-based differentiation of microbial function through sediment-hosted aquifers and enrichment of novel symbionts in the deep terrestrial subsurface.</title>
        <authorList>
            <person name="Probst A.J."/>
            <person name="Ladd B."/>
            <person name="Jarett J.K."/>
            <person name="Geller-Mcgrath D.E."/>
            <person name="Sieber C.M."/>
            <person name="Emerson J.B."/>
            <person name="Anantharaman K."/>
            <person name="Thomas B.C."/>
            <person name="Malmstrom R."/>
            <person name="Stieglmeier M."/>
            <person name="Klingl A."/>
            <person name="Woyke T."/>
            <person name="Ryan C.M."/>
            <person name="Banfield J.F."/>
        </authorList>
    </citation>
    <scope>NUCLEOTIDE SEQUENCE [LARGE SCALE GENOMIC DNA]</scope>
    <source>
        <strain evidence="3">CG23_combo_of_CG06-09_8_20_14_all_48_7</strain>
    </source>
</reference>
<accession>A0A2G9YD54</accession>
<evidence type="ECO:0000313" key="3">
    <source>
        <dbReference type="EMBL" id="PIP16653.1"/>
    </source>
</evidence>
<dbReference type="PANTHER" id="PTHR43566:SF2">
    <property type="entry name" value="DUF4143 DOMAIN-CONTAINING PROTEIN"/>
    <property type="match status" value="1"/>
</dbReference>
<dbReference type="InterPro" id="IPR025420">
    <property type="entry name" value="DUF4143"/>
</dbReference>
<feature type="domain" description="AAA" evidence="1">
    <location>
        <begin position="17"/>
        <end position="137"/>
    </location>
</feature>
<evidence type="ECO:0000259" key="1">
    <source>
        <dbReference type="Pfam" id="PF13173"/>
    </source>
</evidence>
<evidence type="ECO:0000259" key="2">
    <source>
        <dbReference type="Pfam" id="PF13635"/>
    </source>
</evidence>
<dbReference type="Pfam" id="PF13173">
    <property type="entry name" value="AAA_14"/>
    <property type="match status" value="1"/>
</dbReference>
<dbReference type="SUPFAM" id="SSF52540">
    <property type="entry name" value="P-loop containing nucleoside triphosphate hydrolases"/>
    <property type="match status" value="1"/>
</dbReference>
<name>A0A2G9YD54_9BACT</name>
<sequence length="387" mass="44967">MVNISRMLDLRLPHKQSAFLWGARKTGKTTYLKEKFPKSLVYDFLKTDLFLEFSKRPSLLRERLLAKNKGTLKEPIILDEVQKIPQVLDEVHWLIENNGLRFVLCGSSARKLKKGQANLLGGRAWRYELFPLVSHEIGKSNLLRILNHGLIPLHYLQNDDDCKKSLEAYVQDYLREEVFAEGLTRNIPAFSRFFDAFGYSHGEITNYCNIARECGVDSKTVKEYYQILIDTFLAVRVEPFKKRQSRQVITKASKYYMFDVGVAGYLTKRHLAEQKGAEFGKAFEHFMLMEIVAYRSYAQKDFTINFWRTKTGLEVDFVLNGGEIAIEIKGARLVDKRDLNGLEAFIQTYAPKRNILICNEKEKRIHGKIDILPWEIFLHQLWSGKIL</sequence>
<dbReference type="PANTHER" id="PTHR43566">
    <property type="entry name" value="CONSERVED PROTEIN"/>
    <property type="match status" value="1"/>
</dbReference>
<dbReference type="Pfam" id="PF13635">
    <property type="entry name" value="DUF4143"/>
    <property type="match status" value="1"/>
</dbReference>
<dbReference type="InterPro" id="IPR027417">
    <property type="entry name" value="P-loop_NTPase"/>
</dbReference>